<dbReference type="PANTHER" id="PTHR43281:SF1">
    <property type="entry name" value="FARNESYL DIPHOSPHATE SYNTHASE"/>
    <property type="match status" value="1"/>
</dbReference>
<dbReference type="EMBL" id="AYKF01000103">
    <property type="protein sequence ID" value="ROO26097.1"/>
    <property type="molecule type" value="Genomic_DNA"/>
</dbReference>
<dbReference type="GO" id="GO:0046872">
    <property type="term" value="F:metal ion binding"/>
    <property type="evidence" value="ECO:0007669"/>
    <property type="project" value="UniProtKB-KW"/>
</dbReference>
<evidence type="ECO:0000256" key="6">
    <source>
        <dbReference type="ARBA" id="ARBA00023229"/>
    </source>
</evidence>
<dbReference type="GO" id="GO:0005737">
    <property type="term" value="C:cytoplasm"/>
    <property type="evidence" value="ECO:0007669"/>
    <property type="project" value="UniProtKB-ARBA"/>
</dbReference>
<evidence type="ECO:0000256" key="2">
    <source>
        <dbReference type="ARBA" id="ARBA00006706"/>
    </source>
</evidence>
<dbReference type="SFLD" id="SFLDG01017">
    <property type="entry name" value="Polyprenyl_Transferase_Like"/>
    <property type="match status" value="1"/>
</dbReference>
<name>A0A423PKG9_9GAMM</name>
<dbReference type="FunFam" id="1.10.600.10:FF:000001">
    <property type="entry name" value="Geranylgeranyl diphosphate synthase"/>
    <property type="match status" value="1"/>
</dbReference>
<dbReference type="InterPro" id="IPR000092">
    <property type="entry name" value="Polyprenyl_synt"/>
</dbReference>
<comment type="caution">
    <text evidence="8">The sequence shown here is derived from an EMBL/GenBank/DDBJ whole genome shotgun (WGS) entry which is preliminary data.</text>
</comment>
<keyword evidence="6" id="KW-0414">Isoprene biosynthesis</keyword>
<dbReference type="RefSeq" id="WP_123591863.1">
    <property type="nucleotide sequence ID" value="NZ_AYKF01000103.1"/>
</dbReference>
<proteinExistence type="inferred from homology"/>
<evidence type="ECO:0000256" key="7">
    <source>
        <dbReference type="RuleBase" id="RU004466"/>
    </source>
</evidence>
<dbReference type="PANTHER" id="PTHR43281">
    <property type="entry name" value="FARNESYL DIPHOSPHATE SYNTHASE"/>
    <property type="match status" value="1"/>
</dbReference>
<dbReference type="NCBIfam" id="NF045485">
    <property type="entry name" value="FPPsyn"/>
    <property type="match status" value="1"/>
</dbReference>
<evidence type="ECO:0000313" key="8">
    <source>
        <dbReference type="EMBL" id="ROO26097.1"/>
    </source>
</evidence>
<evidence type="ECO:0000256" key="3">
    <source>
        <dbReference type="ARBA" id="ARBA00022679"/>
    </source>
</evidence>
<reference evidence="8 9" key="1">
    <citation type="submission" date="2013-10" db="EMBL/GenBank/DDBJ databases">
        <title>Salinisphaera halophila YIM 95161 Genome Sequencing.</title>
        <authorList>
            <person name="Lai Q."/>
            <person name="Li C."/>
            <person name="Shao Z."/>
        </authorList>
    </citation>
    <scope>NUCLEOTIDE SEQUENCE [LARGE SCALE GENOMIC DNA]</scope>
    <source>
        <strain evidence="8 9">YIM 95161</strain>
    </source>
</reference>
<evidence type="ECO:0000256" key="5">
    <source>
        <dbReference type="ARBA" id="ARBA00022842"/>
    </source>
</evidence>
<dbReference type="GO" id="GO:0004659">
    <property type="term" value="F:prenyltransferase activity"/>
    <property type="evidence" value="ECO:0007669"/>
    <property type="project" value="InterPro"/>
</dbReference>
<dbReference type="PROSITE" id="PS00444">
    <property type="entry name" value="POLYPRENYL_SYNTHASE_2"/>
    <property type="match status" value="1"/>
</dbReference>
<dbReference type="SUPFAM" id="SSF48576">
    <property type="entry name" value="Terpenoid synthases"/>
    <property type="match status" value="1"/>
</dbReference>
<comment type="cofactor">
    <cofactor evidence="1">
        <name>Mg(2+)</name>
        <dbReference type="ChEBI" id="CHEBI:18420"/>
    </cofactor>
</comment>
<evidence type="ECO:0000256" key="1">
    <source>
        <dbReference type="ARBA" id="ARBA00001946"/>
    </source>
</evidence>
<dbReference type="GO" id="GO:0008654">
    <property type="term" value="P:phospholipid biosynthetic process"/>
    <property type="evidence" value="ECO:0007669"/>
    <property type="project" value="UniProtKB-ARBA"/>
</dbReference>
<dbReference type="PROSITE" id="PS00723">
    <property type="entry name" value="POLYPRENYL_SYNTHASE_1"/>
    <property type="match status" value="1"/>
</dbReference>
<dbReference type="OrthoDB" id="9805316at2"/>
<dbReference type="Gene3D" id="1.10.600.10">
    <property type="entry name" value="Farnesyl Diphosphate Synthase"/>
    <property type="match status" value="1"/>
</dbReference>
<keyword evidence="5" id="KW-0460">Magnesium</keyword>
<dbReference type="Pfam" id="PF00348">
    <property type="entry name" value="polyprenyl_synt"/>
    <property type="match status" value="1"/>
</dbReference>
<dbReference type="GO" id="GO:0016114">
    <property type="term" value="P:terpenoid biosynthetic process"/>
    <property type="evidence" value="ECO:0007669"/>
    <property type="project" value="UniProtKB-ARBA"/>
</dbReference>
<evidence type="ECO:0000313" key="9">
    <source>
        <dbReference type="Proteomes" id="UP000285123"/>
    </source>
</evidence>
<protein>
    <submittedName>
        <fullName evidence="8">Farnesyl-diphosphate synthase</fullName>
    </submittedName>
</protein>
<sequence length="295" mass="30800">MTRSAPSDPTARIDDALERVLPSAETAPERLHAAMRYSVLGGGKRIRPRLVHATGEVLGLDPAGLDAPAVAVECIHAYSLIHDDLPAMDDDALRRGRATTHIAYDAATAILAGDALQALAFEVLATDPGLDAHPAARAALLATLARAVGSRGMVGGQALDMASEGRAIDRDALEHVHALKTGALLRACVLMAADSHPALESAHRAALDRFATRIGLAFQVRDDVLDVDSSTAVLGKTQGADAAHDKATYPALLGLEAARAYADRLHAEAIEALAVFGEAGAPLRAIAAEIVRRDH</sequence>
<evidence type="ECO:0000256" key="4">
    <source>
        <dbReference type="ARBA" id="ARBA00022723"/>
    </source>
</evidence>
<dbReference type="SFLD" id="SFLDS00005">
    <property type="entry name" value="Isoprenoid_Synthase_Type_I"/>
    <property type="match status" value="1"/>
</dbReference>
<dbReference type="CDD" id="cd00685">
    <property type="entry name" value="Trans_IPPS_HT"/>
    <property type="match status" value="1"/>
</dbReference>
<dbReference type="InterPro" id="IPR008949">
    <property type="entry name" value="Isoprenoid_synthase_dom_sf"/>
</dbReference>
<dbReference type="InterPro" id="IPR053378">
    <property type="entry name" value="Prenyl_diphosphate_synthase"/>
</dbReference>
<dbReference type="InterPro" id="IPR033749">
    <property type="entry name" value="Polyprenyl_synt_CS"/>
</dbReference>
<keyword evidence="4" id="KW-0479">Metal-binding</keyword>
<comment type="similarity">
    <text evidence="2 7">Belongs to the FPP/GGPP synthase family.</text>
</comment>
<dbReference type="AlphaFoldDB" id="A0A423PKG9"/>
<dbReference type="Proteomes" id="UP000285123">
    <property type="component" value="Unassembled WGS sequence"/>
</dbReference>
<accession>A0A423PKG9</accession>
<gene>
    <name evidence="8" type="ORF">SAHL_13125</name>
</gene>
<organism evidence="8 9">
    <name type="scientific">Salinisphaera orenii YIM 95161</name>
    <dbReference type="NCBI Taxonomy" id="1051139"/>
    <lineage>
        <taxon>Bacteria</taxon>
        <taxon>Pseudomonadati</taxon>
        <taxon>Pseudomonadota</taxon>
        <taxon>Gammaproteobacteria</taxon>
        <taxon>Salinisphaerales</taxon>
        <taxon>Salinisphaeraceae</taxon>
        <taxon>Salinisphaera</taxon>
    </lineage>
</organism>
<keyword evidence="3 7" id="KW-0808">Transferase</keyword>